<organism evidence="1 2">
    <name type="scientific">Melipona quadrifasciata</name>
    <dbReference type="NCBI Taxonomy" id="166423"/>
    <lineage>
        <taxon>Eukaryota</taxon>
        <taxon>Metazoa</taxon>
        <taxon>Ecdysozoa</taxon>
        <taxon>Arthropoda</taxon>
        <taxon>Hexapoda</taxon>
        <taxon>Insecta</taxon>
        <taxon>Pterygota</taxon>
        <taxon>Neoptera</taxon>
        <taxon>Endopterygota</taxon>
        <taxon>Hymenoptera</taxon>
        <taxon>Apocrita</taxon>
        <taxon>Aculeata</taxon>
        <taxon>Apoidea</taxon>
        <taxon>Anthophila</taxon>
        <taxon>Apidae</taxon>
        <taxon>Melipona</taxon>
    </lineage>
</organism>
<dbReference type="EMBL" id="KQ435844">
    <property type="protein sequence ID" value="KOX71250.1"/>
    <property type="molecule type" value="Genomic_DNA"/>
</dbReference>
<protein>
    <submittedName>
        <fullName evidence="1">Uncharacterized protein</fullName>
    </submittedName>
</protein>
<proteinExistence type="predicted"/>
<reference evidence="1 2" key="1">
    <citation type="submission" date="2015-07" db="EMBL/GenBank/DDBJ databases">
        <title>The genome of Melipona quadrifasciata.</title>
        <authorList>
            <person name="Pan H."/>
            <person name="Kapheim K."/>
        </authorList>
    </citation>
    <scope>NUCLEOTIDE SEQUENCE [LARGE SCALE GENOMIC DNA]</scope>
    <source>
        <strain evidence="1">0111107301</strain>
        <tissue evidence="1">Whole body</tissue>
    </source>
</reference>
<keyword evidence="2" id="KW-1185">Reference proteome</keyword>
<name>A0A0M8ZU74_9HYME</name>
<evidence type="ECO:0000313" key="2">
    <source>
        <dbReference type="Proteomes" id="UP000053105"/>
    </source>
</evidence>
<accession>A0A0M8ZU74</accession>
<evidence type="ECO:0000313" key="1">
    <source>
        <dbReference type="EMBL" id="KOX71250.1"/>
    </source>
</evidence>
<dbReference type="AlphaFoldDB" id="A0A0M8ZU74"/>
<dbReference type="Proteomes" id="UP000053105">
    <property type="component" value="Unassembled WGS sequence"/>
</dbReference>
<gene>
    <name evidence="1" type="ORF">WN51_03484</name>
</gene>
<sequence>MIGLLSQARDTNVTPFQEFYNKKSYSRRSREFNRSLLSGDSYPHSNPRLITKEDFEASQSVVTVKHQDNNQKVELVKAVLTNQNSGTVFIKEVTRNYRKSQIVKQIINHRSSEIHHSSSNPKGCTQRYTIDTSRRLRYSTVPKNHVNAIKNLSKSVLKKNTDMIDDESSDEKSRESMLEISVLSIPESVFFGIVLLLMETKSFGYRYSLATVSAQLSIYTKQACQIRDFRQPSPMDSLENLQGLHKSQLISGFCFPITIAKVQYHKPNATFSQQNSLVIICLTTCVGNWSADHNE</sequence>